<protein>
    <submittedName>
        <fullName evidence="1">Uncharacterized protein</fullName>
    </submittedName>
</protein>
<dbReference type="STRING" id="1895771.BGO89_13640"/>
<evidence type="ECO:0000313" key="2">
    <source>
        <dbReference type="Proteomes" id="UP000184233"/>
    </source>
</evidence>
<proteinExistence type="predicted"/>
<reference evidence="1 2" key="1">
    <citation type="submission" date="2016-09" db="EMBL/GenBank/DDBJ databases">
        <title>Genome-resolved meta-omics ties microbial dynamics to process performance in biotechnology for thiocyanate degradation.</title>
        <authorList>
            <person name="Kantor R.S."/>
            <person name="Huddy R.J."/>
            <person name="Iyer R."/>
            <person name="Thomas B.C."/>
            <person name="Brown C.T."/>
            <person name="Anantharaman K."/>
            <person name="Tringe S."/>
            <person name="Hettich R.L."/>
            <person name="Harrison S.T."/>
            <person name="Banfield J.F."/>
        </authorList>
    </citation>
    <scope>NUCLEOTIDE SEQUENCE [LARGE SCALE GENOMIC DNA]</scope>
    <source>
        <strain evidence="1">59-99</strain>
    </source>
</reference>
<name>A0A1M3KVG0_9BACT</name>
<accession>A0A1M3KVG0</accession>
<comment type="caution">
    <text evidence="1">The sequence shown here is derived from an EMBL/GenBank/DDBJ whole genome shotgun (WGS) entry which is preliminary data.</text>
</comment>
<dbReference type="EMBL" id="MKVH01000025">
    <property type="protein sequence ID" value="OJX56370.1"/>
    <property type="molecule type" value="Genomic_DNA"/>
</dbReference>
<gene>
    <name evidence="1" type="ORF">BGO89_13640</name>
</gene>
<evidence type="ECO:0000313" key="1">
    <source>
        <dbReference type="EMBL" id="OJX56370.1"/>
    </source>
</evidence>
<organism evidence="1 2">
    <name type="scientific">Candidatus Kapaibacterium thiocyanatum</name>
    <dbReference type="NCBI Taxonomy" id="1895771"/>
    <lineage>
        <taxon>Bacteria</taxon>
        <taxon>Pseudomonadati</taxon>
        <taxon>Candidatus Kapaibacteriota</taxon>
        <taxon>Candidatus Kapaibacteriia</taxon>
        <taxon>Candidatus Kapaibacteriales</taxon>
        <taxon>Candidatus Kapaibacteriaceae</taxon>
        <taxon>Candidatus Kapaibacterium</taxon>
    </lineage>
</organism>
<dbReference type="AlphaFoldDB" id="A0A1M3KVG0"/>
<dbReference type="Proteomes" id="UP000184233">
    <property type="component" value="Unassembled WGS sequence"/>
</dbReference>
<sequence length="157" mass="16710">MPDVPELSDGTYALALGVETIFELENGGLSIGFVVDIKLVSVDLAKDSDEPEKMKAIVEVLKSESQVFAVLHVTVTTAFGVSYGDESLSAEAVSQLGRAWFRQQVTEAFATTRGYVSALLANTKFAGFTMPITDPDTFLGGDFGKVIDAGMLPNTHG</sequence>